<comment type="caution">
    <text evidence="2">The sequence shown here is derived from an EMBL/GenBank/DDBJ whole genome shotgun (WGS) entry which is preliminary data.</text>
</comment>
<evidence type="ECO:0000259" key="1">
    <source>
        <dbReference type="Pfam" id="PF13452"/>
    </source>
</evidence>
<gene>
    <name evidence="2" type="ORF">LY56_01069</name>
</gene>
<dbReference type="InterPro" id="IPR052741">
    <property type="entry name" value="Mitochondrial_HTD2"/>
</dbReference>
<organism evidence="2 3">
    <name type="scientific">Roseinatronobacter thiooxidans</name>
    <dbReference type="NCBI Taxonomy" id="121821"/>
    <lineage>
        <taxon>Bacteria</taxon>
        <taxon>Pseudomonadati</taxon>
        <taxon>Pseudomonadota</taxon>
        <taxon>Alphaproteobacteria</taxon>
        <taxon>Rhodobacterales</taxon>
        <taxon>Paracoccaceae</taxon>
        <taxon>Roseinatronobacter</taxon>
    </lineage>
</organism>
<evidence type="ECO:0000313" key="3">
    <source>
        <dbReference type="Proteomes" id="UP000249364"/>
    </source>
</evidence>
<proteinExistence type="predicted"/>
<dbReference type="InterPro" id="IPR029069">
    <property type="entry name" value="HotDog_dom_sf"/>
</dbReference>
<dbReference type="GO" id="GO:0019171">
    <property type="term" value="F:(3R)-hydroxyacyl-[acyl-carrier-protein] dehydratase activity"/>
    <property type="evidence" value="ECO:0007669"/>
    <property type="project" value="TreeGrafter"/>
</dbReference>
<dbReference type="RefSeq" id="WP_245735466.1">
    <property type="nucleotide sequence ID" value="NZ_MEHT01000007.1"/>
</dbReference>
<dbReference type="PANTHER" id="PTHR28152:SF1">
    <property type="entry name" value="HYDROXYACYL-THIOESTER DEHYDRATASE TYPE 2, MITOCHONDRIAL"/>
    <property type="match status" value="1"/>
</dbReference>
<dbReference type="InterPro" id="IPR039569">
    <property type="entry name" value="FAS1-like_DH_region"/>
</dbReference>
<dbReference type="AlphaFoldDB" id="A0A2W7QWR5"/>
<sequence>MSKSEGPMHGTAATPQDAQAWVGRVETREGALSPEFAGMLMGALGQPAAPQPAIHTGAIMPVLWHWAAFPEFVPIADIATDGHPKLGGFLPPLPFNRRMWAGGKLAFKGRFAIGEKITKRSEILSVDFKTGHTGDMAFVRVGHDLRGQGGAQIREEQDIVYLPIPDRFRAPRAIAAPEAPIFNERVEVGPVRLFRYSAATYNAHRIHYDRDYATGAERYPGLVVHGPMQATLLMEAAMRHTGHAPTRFSFRGVHPMFDGHLHLQAEADGPGALKLCTVAEAGHQGLQARFDWEE</sequence>
<protein>
    <submittedName>
        <fullName evidence="2">3-methylfumaryl-CoA hydratase</fullName>
    </submittedName>
</protein>
<dbReference type="Pfam" id="PF13452">
    <property type="entry name" value="FAS1_DH_region"/>
    <property type="match status" value="1"/>
</dbReference>
<feature type="domain" description="FAS1-like dehydratase" evidence="1">
    <location>
        <begin position="70"/>
        <end position="155"/>
    </location>
</feature>
<dbReference type="EMBL" id="QKZQ01000004">
    <property type="protein sequence ID" value="PZX46099.1"/>
    <property type="molecule type" value="Genomic_DNA"/>
</dbReference>
<name>A0A2W7QWR5_9RHOB</name>
<evidence type="ECO:0000313" key="2">
    <source>
        <dbReference type="EMBL" id="PZX46099.1"/>
    </source>
</evidence>
<keyword evidence="3" id="KW-1185">Reference proteome</keyword>
<dbReference type="SUPFAM" id="SSF54637">
    <property type="entry name" value="Thioesterase/thiol ester dehydrase-isomerase"/>
    <property type="match status" value="1"/>
</dbReference>
<dbReference type="Gene3D" id="3.10.129.10">
    <property type="entry name" value="Hotdog Thioesterase"/>
    <property type="match status" value="1"/>
</dbReference>
<dbReference type="STRING" id="121821.GCA_001870675_02015"/>
<dbReference type="PANTHER" id="PTHR28152">
    <property type="entry name" value="HYDROXYACYL-THIOESTER DEHYDRATASE TYPE 2, MITOCHONDRIAL"/>
    <property type="match status" value="1"/>
</dbReference>
<reference evidence="2 3" key="1">
    <citation type="submission" date="2018-06" db="EMBL/GenBank/DDBJ databases">
        <title>Genomic Encyclopedia of Archaeal and Bacterial Type Strains, Phase II (KMG-II): from individual species to whole genera.</title>
        <authorList>
            <person name="Goeker M."/>
        </authorList>
    </citation>
    <scope>NUCLEOTIDE SEQUENCE [LARGE SCALE GENOMIC DNA]</scope>
    <source>
        <strain evidence="2 3">DSM 13087</strain>
    </source>
</reference>
<dbReference type="Proteomes" id="UP000249364">
    <property type="component" value="Unassembled WGS sequence"/>
</dbReference>
<accession>A0A2W7QWR5</accession>